<dbReference type="InterPro" id="IPR036249">
    <property type="entry name" value="Thioredoxin-like_sf"/>
</dbReference>
<keyword evidence="7" id="KW-1185">Reference proteome</keyword>
<dbReference type="InterPro" id="IPR013766">
    <property type="entry name" value="Thioredoxin_domain"/>
</dbReference>
<dbReference type="GO" id="GO:0017004">
    <property type="term" value="P:cytochrome complex assembly"/>
    <property type="evidence" value="ECO:0007669"/>
    <property type="project" value="UniProtKB-KW"/>
</dbReference>
<dbReference type="Gene3D" id="3.40.30.10">
    <property type="entry name" value="Glutaredoxin"/>
    <property type="match status" value="1"/>
</dbReference>
<dbReference type="CDD" id="cd02966">
    <property type="entry name" value="TlpA_like_family"/>
    <property type="match status" value="1"/>
</dbReference>
<dbReference type="PANTHER" id="PTHR42852:SF6">
    <property type="entry name" value="THIOL:DISULFIDE INTERCHANGE PROTEIN DSBE"/>
    <property type="match status" value="1"/>
</dbReference>
<dbReference type="Proteomes" id="UP000072660">
    <property type="component" value="Unassembled WGS sequence"/>
</dbReference>
<evidence type="ECO:0000259" key="5">
    <source>
        <dbReference type="PROSITE" id="PS51352"/>
    </source>
</evidence>
<keyword evidence="3" id="KW-1015">Disulfide bond</keyword>
<dbReference type="GO" id="GO:0030313">
    <property type="term" value="C:cell envelope"/>
    <property type="evidence" value="ECO:0007669"/>
    <property type="project" value="UniProtKB-SubCell"/>
</dbReference>
<evidence type="ECO:0000313" key="7">
    <source>
        <dbReference type="Proteomes" id="UP000072660"/>
    </source>
</evidence>
<dbReference type="InterPro" id="IPR050553">
    <property type="entry name" value="Thioredoxin_ResA/DsbE_sf"/>
</dbReference>
<gene>
    <name evidence="6" type="ORF">AXE65_03815</name>
</gene>
<feature type="domain" description="Thioredoxin" evidence="5">
    <location>
        <begin position="8"/>
        <end position="146"/>
    </location>
</feature>
<dbReference type="InterPro" id="IPR000866">
    <property type="entry name" value="AhpC/TSA"/>
</dbReference>
<organism evidence="6 7">
    <name type="scientific">Ventosimonas gracilis</name>
    <dbReference type="NCBI Taxonomy" id="1680762"/>
    <lineage>
        <taxon>Bacteria</taxon>
        <taxon>Pseudomonadati</taxon>
        <taxon>Pseudomonadota</taxon>
        <taxon>Gammaproteobacteria</taxon>
        <taxon>Pseudomonadales</taxon>
        <taxon>Ventosimonadaceae</taxon>
        <taxon>Ventosimonas</taxon>
    </lineage>
</organism>
<evidence type="ECO:0000256" key="1">
    <source>
        <dbReference type="ARBA" id="ARBA00004196"/>
    </source>
</evidence>
<dbReference type="PANTHER" id="PTHR42852">
    <property type="entry name" value="THIOL:DISULFIDE INTERCHANGE PROTEIN DSBE"/>
    <property type="match status" value="1"/>
</dbReference>
<keyword evidence="4" id="KW-0676">Redox-active center</keyword>
<dbReference type="PROSITE" id="PS00194">
    <property type="entry name" value="THIOREDOXIN_1"/>
    <property type="match status" value="1"/>
</dbReference>
<name>A0A139SRN2_9GAMM</name>
<evidence type="ECO:0000256" key="3">
    <source>
        <dbReference type="ARBA" id="ARBA00023157"/>
    </source>
</evidence>
<dbReference type="SUPFAM" id="SSF52833">
    <property type="entry name" value="Thioredoxin-like"/>
    <property type="match status" value="1"/>
</dbReference>
<evidence type="ECO:0000256" key="2">
    <source>
        <dbReference type="ARBA" id="ARBA00022748"/>
    </source>
</evidence>
<dbReference type="AlphaFoldDB" id="A0A139SRN2"/>
<proteinExistence type="predicted"/>
<dbReference type="EMBL" id="LSZO01000167">
    <property type="protein sequence ID" value="KXU37218.1"/>
    <property type="molecule type" value="Genomic_DNA"/>
</dbReference>
<accession>A0A139SRN2</accession>
<dbReference type="GO" id="GO:0016209">
    <property type="term" value="F:antioxidant activity"/>
    <property type="evidence" value="ECO:0007669"/>
    <property type="project" value="InterPro"/>
</dbReference>
<dbReference type="GO" id="GO:0015036">
    <property type="term" value="F:disulfide oxidoreductase activity"/>
    <property type="evidence" value="ECO:0007669"/>
    <property type="project" value="UniProtKB-ARBA"/>
</dbReference>
<sequence length="149" mass="16085">MLITLLLASCGDKPAEHAGVDQHGQPVAASRLQDQWLVINYWAIWCAPCRKEIPELNRLVQQLSGQAGVFAVNFDGKQGEALAKEANELGITFTVLAQDPANRFNLPRSTALPVTYLVDPSGKLRQTLLGEQTAAGILEHLASLQGDSP</sequence>
<reference evidence="6 7" key="1">
    <citation type="submission" date="2016-02" db="EMBL/GenBank/DDBJ databases">
        <authorList>
            <person name="Wen L."/>
            <person name="He K."/>
            <person name="Yang H."/>
        </authorList>
    </citation>
    <scope>NUCLEOTIDE SEQUENCE [LARGE SCALE GENOMIC DNA]</scope>
    <source>
        <strain evidence="6 7">CV58</strain>
    </source>
</reference>
<dbReference type="InterPro" id="IPR017937">
    <property type="entry name" value="Thioredoxin_CS"/>
</dbReference>
<comment type="caution">
    <text evidence="6">The sequence shown here is derived from an EMBL/GenBank/DDBJ whole genome shotgun (WGS) entry which is preliminary data.</text>
</comment>
<keyword evidence="2" id="KW-0201">Cytochrome c-type biogenesis</keyword>
<comment type="subcellular location">
    <subcellularLocation>
        <location evidence="1">Cell envelope</location>
    </subcellularLocation>
</comment>
<evidence type="ECO:0000256" key="4">
    <source>
        <dbReference type="ARBA" id="ARBA00023284"/>
    </source>
</evidence>
<protein>
    <submittedName>
        <fullName evidence="6">Peroxiredoxin</fullName>
    </submittedName>
</protein>
<dbReference type="Pfam" id="PF00578">
    <property type="entry name" value="AhpC-TSA"/>
    <property type="match status" value="1"/>
</dbReference>
<evidence type="ECO:0000313" key="6">
    <source>
        <dbReference type="EMBL" id="KXU37218.1"/>
    </source>
</evidence>
<dbReference type="PROSITE" id="PS51352">
    <property type="entry name" value="THIOREDOXIN_2"/>
    <property type="match status" value="1"/>
</dbReference>